<keyword evidence="6" id="KW-0436">Ligase</keyword>
<keyword evidence="2 4" id="KW-0547">Nucleotide-binding</keyword>
<evidence type="ECO:0000256" key="4">
    <source>
        <dbReference type="PIRSR" id="PIRSR006806-1"/>
    </source>
</evidence>
<dbReference type="InterPro" id="IPR024185">
    <property type="entry name" value="FTHF_cligase-like_sf"/>
</dbReference>
<dbReference type="GO" id="GO:0005524">
    <property type="term" value="F:ATP binding"/>
    <property type="evidence" value="ECO:0007669"/>
    <property type="project" value="UniProtKB-KW"/>
</dbReference>
<keyword evidence="5" id="KW-0479">Metal-binding</keyword>
<evidence type="ECO:0000313" key="6">
    <source>
        <dbReference type="EMBL" id="EOT83670.1"/>
    </source>
</evidence>
<accession>S0L181</accession>
<dbReference type="PIRSF" id="PIRSF006806">
    <property type="entry name" value="FTHF_cligase"/>
    <property type="match status" value="1"/>
</dbReference>
<evidence type="ECO:0000313" key="7">
    <source>
        <dbReference type="Proteomes" id="UP000015961"/>
    </source>
</evidence>
<dbReference type="SUPFAM" id="SSF100950">
    <property type="entry name" value="NagB/RpiA/CoA transferase-like"/>
    <property type="match status" value="1"/>
</dbReference>
<sequence>MTKQQLREQVLYALTRYSQTQEKHDEECHLGAKLLASPSFKQARSIGIYRSMAHEVDTWPIIQEALKTKQVSVPVVKQKRLVFQEIFPDTQYEKSNFGILEPMDAPEIVPETLDLLIVPGVAFTQSGKRLGYGGGYYDRFLTANAHTTISLAMQLQLVSEEILPIEAHDQRIQQILTV</sequence>
<evidence type="ECO:0000256" key="1">
    <source>
        <dbReference type="ARBA" id="ARBA00010638"/>
    </source>
</evidence>
<evidence type="ECO:0000256" key="5">
    <source>
        <dbReference type="RuleBase" id="RU361279"/>
    </source>
</evidence>
<dbReference type="InterPro" id="IPR002698">
    <property type="entry name" value="FTHF_cligase"/>
</dbReference>
<comment type="caution">
    <text evidence="6">The sequence shown here is derived from an EMBL/GenBank/DDBJ whole genome shotgun (WGS) entry which is preliminary data.</text>
</comment>
<keyword evidence="5" id="KW-0460">Magnesium</keyword>
<feature type="binding site" evidence="4">
    <location>
        <begin position="3"/>
        <end position="7"/>
    </location>
    <ligand>
        <name>ATP</name>
        <dbReference type="ChEBI" id="CHEBI:30616"/>
    </ligand>
</feature>
<dbReference type="GO" id="GO:0046872">
    <property type="term" value="F:metal ion binding"/>
    <property type="evidence" value="ECO:0007669"/>
    <property type="project" value="UniProtKB-KW"/>
</dbReference>
<dbReference type="EMBL" id="ASWO01000005">
    <property type="protein sequence ID" value="EOT83670.1"/>
    <property type="molecule type" value="Genomic_DNA"/>
</dbReference>
<dbReference type="PATRIC" id="fig|1140003.3.peg.1242"/>
<dbReference type="OrthoDB" id="9801938at2"/>
<organism evidence="6 7">
    <name type="scientific">Enterococcus sulfureus ATCC 49903</name>
    <dbReference type="NCBI Taxonomy" id="1140003"/>
    <lineage>
        <taxon>Bacteria</taxon>
        <taxon>Bacillati</taxon>
        <taxon>Bacillota</taxon>
        <taxon>Bacilli</taxon>
        <taxon>Lactobacillales</taxon>
        <taxon>Enterococcaceae</taxon>
        <taxon>Enterococcus</taxon>
    </lineage>
</organism>
<dbReference type="PANTHER" id="PTHR23407">
    <property type="entry name" value="ATPASE INHIBITOR/5-FORMYLTETRAHYDROFOLATE CYCLO-LIGASE"/>
    <property type="match status" value="1"/>
</dbReference>
<comment type="similarity">
    <text evidence="1 5">Belongs to the 5-formyltetrahydrofolate cyclo-ligase family.</text>
</comment>
<dbReference type="InterPro" id="IPR037171">
    <property type="entry name" value="NagB/RpiA_transferase-like"/>
</dbReference>
<protein>
    <recommendedName>
        <fullName evidence="5">5-formyltetrahydrofolate cyclo-ligase</fullName>
        <ecNumber evidence="5">6.3.3.2</ecNumber>
    </recommendedName>
</protein>
<dbReference type="RefSeq" id="WP_016185737.1">
    <property type="nucleotide sequence ID" value="NZ_ASWO01000005.1"/>
</dbReference>
<dbReference type="Pfam" id="PF01812">
    <property type="entry name" value="5-FTHF_cyc-lig"/>
    <property type="match status" value="1"/>
</dbReference>
<feature type="binding site" evidence="4">
    <location>
        <position position="55"/>
    </location>
    <ligand>
        <name>substrate</name>
    </ligand>
</feature>
<keyword evidence="3 4" id="KW-0067">ATP-binding</keyword>
<comment type="catalytic activity">
    <reaction evidence="5">
        <text>(6S)-5-formyl-5,6,7,8-tetrahydrofolate + ATP = (6R)-5,10-methenyltetrahydrofolate + ADP + phosphate</text>
        <dbReference type="Rhea" id="RHEA:10488"/>
        <dbReference type="ChEBI" id="CHEBI:30616"/>
        <dbReference type="ChEBI" id="CHEBI:43474"/>
        <dbReference type="ChEBI" id="CHEBI:57455"/>
        <dbReference type="ChEBI" id="CHEBI:57457"/>
        <dbReference type="ChEBI" id="CHEBI:456216"/>
        <dbReference type="EC" id="6.3.3.2"/>
    </reaction>
</comment>
<dbReference type="EC" id="6.3.3.2" evidence="5"/>
<dbReference type="GO" id="GO:0030272">
    <property type="term" value="F:5-formyltetrahydrofolate cyclo-ligase activity"/>
    <property type="evidence" value="ECO:0007669"/>
    <property type="project" value="UniProtKB-EC"/>
</dbReference>
<name>S0L181_9ENTE</name>
<evidence type="ECO:0000256" key="2">
    <source>
        <dbReference type="ARBA" id="ARBA00022741"/>
    </source>
</evidence>
<dbReference type="AlphaFoldDB" id="S0L181"/>
<comment type="cofactor">
    <cofactor evidence="5">
        <name>Mg(2+)</name>
        <dbReference type="ChEBI" id="CHEBI:18420"/>
    </cofactor>
</comment>
<dbReference type="GO" id="GO:0035999">
    <property type="term" value="P:tetrahydrofolate interconversion"/>
    <property type="evidence" value="ECO:0007669"/>
    <property type="project" value="TreeGrafter"/>
</dbReference>
<proteinExistence type="inferred from homology"/>
<keyword evidence="7" id="KW-1185">Reference proteome</keyword>
<dbReference type="eggNOG" id="COG0212">
    <property type="taxonomic scope" value="Bacteria"/>
</dbReference>
<feature type="binding site" evidence="4">
    <location>
        <begin position="129"/>
        <end position="137"/>
    </location>
    <ligand>
        <name>ATP</name>
        <dbReference type="ChEBI" id="CHEBI:30616"/>
    </ligand>
</feature>
<dbReference type="NCBIfam" id="TIGR02727">
    <property type="entry name" value="MTHFS_bact"/>
    <property type="match status" value="1"/>
</dbReference>
<dbReference type="GO" id="GO:0009396">
    <property type="term" value="P:folic acid-containing compound biosynthetic process"/>
    <property type="evidence" value="ECO:0007669"/>
    <property type="project" value="TreeGrafter"/>
</dbReference>
<gene>
    <name evidence="6" type="ORF">I573_01395</name>
</gene>
<dbReference type="Gene3D" id="3.40.50.10420">
    <property type="entry name" value="NagB/RpiA/CoA transferase-like"/>
    <property type="match status" value="1"/>
</dbReference>
<reference evidence="6 7" key="1">
    <citation type="submission" date="2013-03" db="EMBL/GenBank/DDBJ databases">
        <title>The Genome Sequence of Enterococcus sulfureus ATCC_49903 (PacBio/Illumina hybrid assembly).</title>
        <authorList>
            <consortium name="The Broad Institute Genomics Platform"/>
            <consortium name="The Broad Institute Genome Sequencing Center for Infectious Disease"/>
            <person name="Earl A."/>
            <person name="Russ C."/>
            <person name="Gilmore M."/>
            <person name="Surin D."/>
            <person name="Walker B."/>
            <person name="Young S."/>
            <person name="Zeng Q."/>
            <person name="Gargeya S."/>
            <person name="Fitzgerald M."/>
            <person name="Haas B."/>
            <person name="Abouelleil A."/>
            <person name="Allen A.W."/>
            <person name="Alvarado L."/>
            <person name="Arachchi H.M."/>
            <person name="Berlin A.M."/>
            <person name="Chapman S.B."/>
            <person name="Gainer-Dewar J."/>
            <person name="Goldberg J."/>
            <person name="Griggs A."/>
            <person name="Gujja S."/>
            <person name="Hansen M."/>
            <person name="Howarth C."/>
            <person name="Imamovic A."/>
            <person name="Ireland A."/>
            <person name="Larimer J."/>
            <person name="McCowan C."/>
            <person name="Murphy C."/>
            <person name="Pearson M."/>
            <person name="Poon T.W."/>
            <person name="Priest M."/>
            <person name="Roberts A."/>
            <person name="Saif S."/>
            <person name="Shea T."/>
            <person name="Sisk P."/>
            <person name="Sykes S."/>
            <person name="Wortman J."/>
            <person name="Nusbaum C."/>
            <person name="Birren B."/>
        </authorList>
    </citation>
    <scope>NUCLEOTIDE SEQUENCE [LARGE SCALE GENOMIC DNA]</scope>
    <source>
        <strain evidence="6 7">ATCC 49903</strain>
    </source>
</reference>
<dbReference type="STRING" id="1140003.OMY_01285"/>
<evidence type="ECO:0000256" key="3">
    <source>
        <dbReference type="ARBA" id="ARBA00022840"/>
    </source>
</evidence>
<dbReference type="Proteomes" id="UP000015961">
    <property type="component" value="Unassembled WGS sequence"/>
</dbReference>
<dbReference type="PANTHER" id="PTHR23407:SF1">
    <property type="entry name" value="5-FORMYLTETRAHYDROFOLATE CYCLO-LIGASE"/>
    <property type="match status" value="1"/>
</dbReference>